<gene>
    <name evidence="17" type="ordered locus">Fluta_2027</name>
</gene>
<feature type="domain" description="Phosphoribosyltransferase" evidence="16">
    <location>
        <begin position="18"/>
        <end position="161"/>
    </location>
</feature>
<keyword evidence="8 15" id="KW-0808">Transferase</keyword>
<dbReference type="PANTHER" id="PTHR43340:SF1">
    <property type="entry name" value="HYPOXANTHINE PHOSPHORIBOSYLTRANSFERASE"/>
    <property type="match status" value="1"/>
</dbReference>
<comment type="catalytic activity">
    <reaction evidence="14">
        <text>IMP + diphosphate = hypoxanthine + 5-phospho-alpha-D-ribose 1-diphosphate</text>
        <dbReference type="Rhea" id="RHEA:17973"/>
        <dbReference type="ChEBI" id="CHEBI:17368"/>
        <dbReference type="ChEBI" id="CHEBI:33019"/>
        <dbReference type="ChEBI" id="CHEBI:58017"/>
        <dbReference type="ChEBI" id="CHEBI:58053"/>
        <dbReference type="EC" id="2.4.2.8"/>
    </reaction>
    <physiologicalReaction direction="right-to-left" evidence="14">
        <dbReference type="Rhea" id="RHEA:17975"/>
    </physiologicalReaction>
</comment>
<dbReference type="GO" id="GO:0004422">
    <property type="term" value="F:hypoxanthine phosphoribosyltransferase activity"/>
    <property type="evidence" value="ECO:0007669"/>
    <property type="project" value="InterPro"/>
</dbReference>
<dbReference type="GO" id="GO:0032264">
    <property type="term" value="P:IMP salvage"/>
    <property type="evidence" value="ECO:0007669"/>
    <property type="project" value="UniProtKB-UniPathway"/>
</dbReference>
<evidence type="ECO:0000256" key="14">
    <source>
        <dbReference type="ARBA" id="ARBA00049402"/>
    </source>
</evidence>
<dbReference type="RefSeq" id="WP_013686783.1">
    <property type="nucleotide sequence ID" value="NC_015321.1"/>
</dbReference>
<sequence>MLQLNDKTFEIFIPKEDIQAEISSLAAKLEQDYAGKEVVFIAVLNGAFMFAADLMKNFRNPCEITFVKVSSYQGMHSSGRVDEVIGLNTSIKDKHVIIIEDIVDTGITMEKLFTLLSGEKPASLEIVTLLYKPEAFKGKHTPTYIGFSIPNKFVVGYGLDYNELGRNTEHIYQLKGEVSR</sequence>
<dbReference type="InterPro" id="IPR000836">
    <property type="entry name" value="PRTase_dom"/>
</dbReference>
<dbReference type="Proteomes" id="UP000007463">
    <property type="component" value="Chromosome"/>
</dbReference>
<evidence type="ECO:0000256" key="11">
    <source>
        <dbReference type="ARBA" id="ARBA00022741"/>
    </source>
</evidence>
<dbReference type="EMBL" id="CP002542">
    <property type="protein sequence ID" value="AEA44013.1"/>
    <property type="molecule type" value="Genomic_DNA"/>
</dbReference>
<dbReference type="HOGENOM" id="CLU_073615_0_2_10"/>
<organism evidence="17 18">
    <name type="scientific">Fluviicola taffensis (strain DSM 16823 / NCIMB 13979 / RW262)</name>
    <dbReference type="NCBI Taxonomy" id="755732"/>
    <lineage>
        <taxon>Bacteria</taxon>
        <taxon>Pseudomonadati</taxon>
        <taxon>Bacteroidota</taxon>
        <taxon>Flavobacteriia</taxon>
        <taxon>Flavobacteriales</taxon>
        <taxon>Crocinitomicaceae</taxon>
        <taxon>Fluviicola</taxon>
    </lineage>
</organism>
<dbReference type="GO" id="GO:0006178">
    <property type="term" value="P:guanine salvage"/>
    <property type="evidence" value="ECO:0007669"/>
    <property type="project" value="TreeGrafter"/>
</dbReference>
<dbReference type="GO" id="GO:0032263">
    <property type="term" value="P:GMP salvage"/>
    <property type="evidence" value="ECO:0007669"/>
    <property type="project" value="TreeGrafter"/>
</dbReference>
<dbReference type="CDD" id="cd06223">
    <property type="entry name" value="PRTases_typeI"/>
    <property type="match status" value="1"/>
</dbReference>
<accession>F2IKB0</accession>
<dbReference type="GO" id="GO:0052657">
    <property type="term" value="F:guanine phosphoribosyltransferase activity"/>
    <property type="evidence" value="ECO:0007669"/>
    <property type="project" value="RHEA"/>
</dbReference>
<evidence type="ECO:0000256" key="10">
    <source>
        <dbReference type="ARBA" id="ARBA00022726"/>
    </source>
</evidence>
<dbReference type="KEGG" id="fte:Fluta_2027"/>
<dbReference type="GO" id="GO:0046100">
    <property type="term" value="P:hypoxanthine metabolic process"/>
    <property type="evidence" value="ECO:0007669"/>
    <property type="project" value="TreeGrafter"/>
</dbReference>
<evidence type="ECO:0000259" key="16">
    <source>
        <dbReference type="Pfam" id="PF00156"/>
    </source>
</evidence>
<dbReference type="UniPathway" id="UPA00591">
    <property type="reaction ID" value="UER00648"/>
</dbReference>
<dbReference type="GO" id="GO:0000166">
    <property type="term" value="F:nucleotide binding"/>
    <property type="evidence" value="ECO:0007669"/>
    <property type="project" value="UniProtKB-KW"/>
</dbReference>
<evidence type="ECO:0000313" key="17">
    <source>
        <dbReference type="EMBL" id="AEA44013.1"/>
    </source>
</evidence>
<dbReference type="AlphaFoldDB" id="F2IKB0"/>
<evidence type="ECO:0000256" key="2">
    <source>
        <dbReference type="ARBA" id="ARBA00004496"/>
    </source>
</evidence>
<evidence type="ECO:0000256" key="15">
    <source>
        <dbReference type="RuleBase" id="RU364099"/>
    </source>
</evidence>
<evidence type="ECO:0000256" key="6">
    <source>
        <dbReference type="ARBA" id="ARBA00022490"/>
    </source>
</evidence>
<dbReference type="PANTHER" id="PTHR43340">
    <property type="entry name" value="HYPOXANTHINE-GUANINE PHOSPHORIBOSYLTRANSFERASE"/>
    <property type="match status" value="1"/>
</dbReference>
<dbReference type="InterPro" id="IPR029057">
    <property type="entry name" value="PRTase-like"/>
</dbReference>
<dbReference type="eggNOG" id="COG0634">
    <property type="taxonomic scope" value="Bacteria"/>
</dbReference>
<comment type="subcellular location">
    <subcellularLocation>
        <location evidence="2 15">Cytoplasm</location>
    </subcellularLocation>
</comment>
<keyword evidence="6 15" id="KW-0963">Cytoplasm</keyword>
<proteinExistence type="inferred from homology"/>
<evidence type="ECO:0000256" key="4">
    <source>
        <dbReference type="ARBA" id="ARBA00008391"/>
    </source>
</evidence>
<dbReference type="InterPro" id="IPR005904">
    <property type="entry name" value="Hxn_phspho_trans"/>
</dbReference>
<dbReference type="Gene3D" id="3.40.50.2020">
    <property type="match status" value="1"/>
</dbReference>
<evidence type="ECO:0000256" key="9">
    <source>
        <dbReference type="ARBA" id="ARBA00022723"/>
    </source>
</evidence>
<name>F2IKB0_FLUTR</name>
<dbReference type="GO" id="GO:0006166">
    <property type="term" value="P:purine ribonucleoside salvage"/>
    <property type="evidence" value="ECO:0007669"/>
    <property type="project" value="UniProtKB-KW"/>
</dbReference>
<keyword evidence="10 15" id="KW-0660">Purine salvage</keyword>
<keyword evidence="7 15" id="KW-0328">Glycosyltransferase</keyword>
<dbReference type="NCBIfam" id="TIGR01203">
    <property type="entry name" value="HGPRTase"/>
    <property type="match status" value="1"/>
</dbReference>
<comment type="similarity">
    <text evidence="4 15">Belongs to the purine/pyrimidine phosphoribosyltransferase family.</text>
</comment>
<keyword evidence="9 15" id="KW-0479">Metal-binding</keyword>
<comment type="catalytic activity">
    <reaction evidence="13">
        <text>GMP + diphosphate = guanine + 5-phospho-alpha-D-ribose 1-diphosphate</text>
        <dbReference type="Rhea" id="RHEA:25424"/>
        <dbReference type="ChEBI" id="CHEBI:16235"/>
        <dbReference type="ChEBI" id="CHEBI:33019"/>
        <dbReference type="ChEBI" id="CHEBI:58017"/>
        <dbReference type="ChEBI" id="CHEBI:58115"/>
        <dbReference type="EC" id="2.4.2.8"/>
    </reaction>
    <physiologicalReaction direction="right-to-left" evidence="13">
        <dbReference type="Rhea" id="RHEA:25426"/>
    </physiologicalReaction>
</comment>
<dbReference type="SUPFAM" id="SSF53271">
    <property type="entry name" value="PRTase-like"/>
    <property type="match status" value="1"/>
</dbReference>
<evidence type="ECO:0000256" key="13">
    <source>
        <dbReference type="ARBA" id="ARBA00048811"/>
    </source>
</evidence>
<reference evidence="17 18" key="1">
    <citation type="journal article" date="2011" name="Stand. Genomic Sci.">
        <title>Complete genome sequence of the gliding freshwater bacterium Fluviicola taffensis type strain (RW262).</title>
        <authorList>
            <person name="Woyke T."/>
            <person name="Chertkov O."/>
            <person name="Lapidus A."/>
            <person name="Nolan M."/>
            <person name="Lucas S."/>
            <person name="Del Rio T.G."/>
            <person name="Tice H."/>
            <person name="Cheng J.F."/>
            <person name="Tapia R."/>
            <person name="Han C."/>
            <person name="Goodwin L."/>
            <person name="Pitluck S."/>
            <person name="Liolios K."/>
            <person name="Pagani I."/>
            <person name="Ivanova N."/>
            <person name="Huntemann M."/>
            <person name="Mavromatis K."/>
            <person name="Mikhailova N."/>
            <person name="Pati A."/>
            <person name="Chen A."/>
            <person name="Palaniappan K."/>
            <person name="Land M."/>
            <person name="Hauser L."/>
            <person name="Brambilla E.M."/>
            <person name="Rohde M."/>
            <person name="Mwirichia R."/>
            <person name="Sikorski J."/>
            <person name="Tindall B.J."/>
            <person name="Goker M."/>
            <person name="Bristow J."/>
            <person name="Eisen J.A."/>
            <person name="Markowitz V."/>
            <person name="Hugenholtz P."/>
            <person name="Klenk H.P."/>
            <person name="Kyrpides N.C."/>
        </authorList>
    </citation>
    <scope>NUCLEOTIDE SEQUENCE [LARGE SCALE GENOMIC DNA]</scope>
    <source>
        <strain evidence="18">DSM 16823 / RW262 / RW262</strain>
    </source>
</reference>
<evidence type="ECO:0000256" key="3">
    <source>
        <dbReference type="ARBA" id="ARBA00004669"/>
    </source>
</evidence>
<dbReference type="GO" id="GO:0005829">
    <property type="term" value="C:cytosol"/>
    <property type="evidence" value="ECO:0007669"/>
    <property type="project" value="TreeGrafter"/>
</dbReference>
<reference evidence="18" key="2">
    <citation type="submission" date="2011-02" db="EMBL/GenBank/DDBJ databases">
        <title>The complete genome of Fluviicola taffensis DSM 16823.</title>
        <authorList>
            <consortium name="US DOE Joint Genome Institute (JGI-PGF)"/>
            <person name="Lucas S."/>
            <person name="Copeland A."/>
            <person name="Lapidus A."/>
            <person name="Bruce D."/>
            <person name="Goodwin L."/>
            <person name="Pitluck S."/>
            <person name="Kyrpides N."/>
            <person name="Mavromatis K."/>
            <person name="Ivanova N."/>
            <person name="Mikhailova N."/>
            <person name="Pagani I."/>
            <person name="Chertkov O."/>
            <person name="Detter J.C."/>
            <person name="Han C."/>
            <person name="Tapia R."/>
            <person name="Land M."/>
            <person name="Hauser L."/>
            <person name="Markowitz V."/>
            <person name="Cheng J.-F."/>
            <person name="Hugenholtz P."/>
            <person name="Woyke T."/>
            <person name="Wu D."/>
            <person name="Tindall B."/>
            <person name="Pomrenke H.G."/>
            <person name="Brambilla E."/>
            <person name="Klenk H.-P."/>
            <person name="Eisen J.A."/>
        </authorList>
    </citation>
    <scope>NUCLEOTIDE SEQUENCE [LARGE SCALE GENOMIC DNA]</scope>
    <source>
        <strain evidence="18">DSM 16823 / RW262 / RW262</strain>
    </source>
</reference>
<protein>
    <recommendedName>
        <fullName evidence="5 15">Hypoxanthine phosphoribosyltransferase</fullName>
        <ecNumber evidence="5 15">2.4.2.8</ecNumber>
    </recommendedName>
</protein>
<dbReference type="STRING" id="755732.Fluta_2027"/>
<evidence type="ECO:0000313" key="18">
    <source>
        <dbReference type="Proteomes" id="UP000007463"/>
    </source>
</evidence>
<keyword evidence="18" id="KW-1185">Reference proteome</keyword>
<comment type="cofactor">
    <cofactor evidence="1 15">
        <name>Mg(2+)</name>
        <dbReference type="ChEBI" id="CHEBI:18420"/>
    </cofactor>
</comment>
<evidence type="ECO:0000256" key="8">
    <source>
        <dbReference type="ARBA" id="ARBA00022679"/>
    </source>
</evidence>
<dbReference type="Pfam" id="PF00156">
    <property type="entry name" value="Pribosyltran"/>
    <property type="match status" value="1"/>
</dbReference>
<evidence type="ECO:0000256" key="5">
    <source>
        <dbReference type="ARBA" id="ARBA00011895"/>
    </source>
</evidence>
<dbReference type="EC" id="2.4.2.8" evidence="5 15"/>
<keyword evidence="11 15" id="KW-0547">Nucleotide-binding</keyword>
<evidence type="ECO:0000256" key="7">
    <source>
        <dbReference type="ARBA" id="ARBA00022676"/>
    </source>
</evidence>
<evidence type="ECO:0000256" key="1">
    <source>
        <dbReference type="ARBA" id="ARBA00001946"/>
    </source>
</evidence>
<keyword evidence="12 15" id="KW-0460">Magnesium</keyword>
<dbReference type="InterPro" id="IPR050408">
    <property type="entry name" value="HGPRT"/>
</dbReference>
<comment type="pathway">
    <text evidence="3 15">Purine metabolism; IMP biosynthesis via salvage pathway; IMP from hypoxanthine: step 1/1.</text>
</comment>
<evidence type="ECO:0000256" key="12">
    <source>
        <dbReference type="ARBA" id="ARBA00022842"/>
    </source>
</evidence>
<dbReference type="GO" id="GO:0000287">
    <property type="term" value="F:magnesium ion binding"/>
    <property type="evidence" value="ECO:0007669"/>
    <property type="project" value="TreeGrafter"/>
</dbReference>